<proteinExistence type="predicted"/>
<accession>A0A8H4X062</accession>
<comment type="caution">
    <text evidence="2">The sequence shown here is derived from an EMBL/GenBank/DDBJ whole genome shotgun (WGS) entry which is preliminary data.</text>
</comment>
<sequence length="747" mass="86186">MPKLPHRPAPARCEPGSIANPPGVYEDTLKVDQFRLVCLADSDNSLPDDVVHVSLETYQDEKSPEYEAVSCSWGGEDGNDTLRHPIYVGDYWDILLQTQNCQAMISYLRPLTGIRMLWVDAICVNQQDLEERGNQVAKMGQIYSECFQVILWLGDDLVSKRPASHPPRHRFQQLQDPYLTLPSKNGRQVTIQEILKRRYFSRVWVIQELILPPRILIPFGDKTFWVGPSMNADLQHQTNGSWSWEQTNAPWFQLATKGMLSTKSLLDMLRLTWKSQSSDSRDKVYGILGPLALNPSVFILISSSTRSLFRYYSKLLALRLMPICYLGCLDGRNQMPGRLFFYNETVANPNWDTVKESLIDHIMHIGVGSRNRKASDRYRLFRFFPVHPSKTRGRRSVFDVRPWYKDATVDANSGSLSLYLTRLSSICRVPTKVGPTSTGWYCYAAQTLENSRQGFGYLMSKSPLGTIVEIGDIIFLLDTDVSEPIYLILRKTNDKDEFRLIAACSHLVLQTLRRDYDDPENVPVAYLQTSLAEDLTKLHDDLGRVVCWRDSSSSYSSLYKYCFPGIRENLLLRDALPLFLGLANDIYRKKLKTWKTFEHAHVALLDPRYQPRITGGICELLVESKEADELGFLVSDEPSSRRWQPWERQPSTEDKTKVILRRSVTAIKADVEQMRDTMEGRTITWFRVFLKMLENKDIEERIMEKPHAEDYFRGGTHFGYDTRHREIDDEMYEMFQLDGSTDQVRII</sequence>
<reference evidence="2" key="1">
    <citation type="journal article" date="2020" name="BMC Genomics">
        <title>Correction to: Identification and distribution of gene clusters required for synthesis of sphingolipid metabolism inhibitors in diverse species of the filamentous fungus Fusarium.</title>
        <authorList>
            <person name="Kim H.S."/>
            <person name="Lohmar J.M."/>
            <person name="Busman M."/>
            <person name="Brown D.W."/>
            <person name="Naumann T.A."/>
            <person name="Divon H.H."/>
            <person name="Lysoe E."/>
            <person name="Uhlig S."/>
            <person name="Proctor R.H."/>
        </authorList>
    </citation>
    <scope>NUCLEOTIDE SEQUENCE</scope>
    <source>
        <strain evidence="2">NRRL 20472</strain>
    </source>
</reference>
<evidence type="ECO:0000259" key="1">
    <source>
        <dbReference type="Pfam" id="PF06985"/>
    </source>
</evidence>
<evidence type="ECO:0000313" key="3">
    <source>
        <dbReference type="Proteomes" id="UP000622797"/>
    </source>
</evidence>
<evidence type="ECO:0000313" key="2">
    <source>
        <dbReference type="EMBL" id="KAF4956131.1"/>
    </source>
</evidence>
<dbReference type="EMBL" id="JABEXW010000759">
    <property type="protein sequence ID" value="KAF4956131.1"/>
    <property type="molecule type" value="Genomic_DNA"/>
</dbReference>
<dbReference type="InterPro" id="IPR052895">
    <property type="entry name" value="HetReg/Transcr_Mod"/>
</dbReference>
<reference evidence="2" key="2">
    <citation type="submission" date="2020-05" db="EMBL/GenBank/DDBJ databases">
        <authorList>
            <person name="Kim H.-S."/>
            <person name="Proctor R.H."/>
            <person name="Brown D.W."/>
        </authorList>
    </citation>
    <scope>NUCLEOTIDE SEQUENCE</scope>
    <source>
        <strain evidence="2">NRRL 20472</strain>
    </source>
</reference>
<dbReference type="Pfam" id="PF06985">
    <property type="entry name" value="HET"/>
    <property type="match status" value="1"/>
</dbReference>
<dbReference type="InterPro" id="IPR010730">
    <property type="entry name" value="HET"/>
</dbReference>
<dbReference type="PANTHER" id="PTHR24148">
    <property type="entry name" value="ANKYRIN REPEAT DOMAIN-CONTAINING PROTEIN 39 HOMOLOG-RELATED"/>
    <property type="match status" value="1"/>
</dbReference>
<protein>
    <recommendedName>
        <fullName evidence="1">Heterokaryon incompatibility domain-containing protein</fullName>
    </recommendedName>
</protein>
<dbReference type="PANTHER" id="PTHR24148:SF81">
    <property type="entry name" value="HETEROKARYON INCOMPATIBILITY DOMAIN-CONTAINING PROTEIN"/>
    <property type="match status" value="1"/>
</dbReference>
<dbReference type="OrthoDB" id="2157530at2759"/>
<keyword evidence="3" id="KW-1185">Reference proteome</keyword>
<name>A0A8H4X062_9HYPO</name>
<dbReference type="AlphaFoldDB" id="A0A8H4X062"/>
<organism evidence="2 3">
    <name type="scientific">Fusarium sarcochroum</name>
    <dbReference type="NCBI Taxonomy" id="1208366"/>
    <lineage>
        <taxon>Eukaryota</taxon>
        <taxon>Fungi</taxon>
        <taxon>Dikarya</taxon>
        <taxon>Ascomycota</taxon>
        <taxon>Pezizomycotina</taxon>
        <taxon>Sordariomycetes</taxon>
        <taxon>Hypocreomycetidae</taxon>
        <taxon>Hypocreales</taxon>
        <taxon>Nectriaceae</taxon>
        <taxon>Fusarium</taxon>
        <taxon>Fusarium lateritium species complex</taxon>
    </lineage>
</organism>
<feature type="domain" description="Heterokaryon incompatibility" evidence="1">
    <location>
        <begin position="66"/>
        <end position="208"/>
    </location>
</feature>
<dbReference type="Proteomes" id="UP000622797">
    <property type="component" value="Unassembled WGS sequence"/>
</dbReference>
<gene>
    <name evidence="2" type="ORF">FSARC_11661</name>
</gene>